<gene>
    <name evidence="5" type="ORF">SAMN05216289_13629</name>
</gene>
<dbReference type="PANTHER" id="PTHR44943">
    <property type="entry name" value="CELLULOSE SYNTHASE OPERON PROTEIN C"/>
    <property type="match status" value="1"/>
</dbReference>
<evidence type="ECO:0000313" key="5">
    <source>
        <dbReference type="EMBL" id="SFN60831.1"/>
    </source>
</evidence>
<sequence>MHQFASQHTESFAAFLRAAGVSLAVSTYQSGQLVLLRPLAEGLDTHFIAMPRPMGIAVDGARLTLGAAHRIEFFRNMPAVAKRLGPERPDAVFVHRATHVTGDIDVHEMGYDRDGELWLVNTRMSCLCTLAADSSVVPRWKPPFISRYDLLDRCHLNGLGVRDGHPRYVSMLGHGNEPGSWRRDKAKGGRIMDLTDDSVIADGLCMPHSPRWHRGQLWFLASGEGRLMRLGADGSMETVAEVPGFARGLAFLDRYALVGLSQVRESAVFAGLPLTARVEERQCGVHLIDIESGAVVGLLRFSGEVQEIFDVQILPHRAPVLLDAESPLLASTYELPEAALRLLAPADPVQEALAAATRLQAGGALEEAIAAYRRIAEAQPQLAQAQHQLGLALSDAEDWQAAVDALQRAIALDPGNAPALNSLALAHARLGRYEAALDAWQRALAIDSQFALARFNRSLILLKLGRFAQGWSDYESRWQLPGANPPLRCPQPQWQGEDIRDQRLLVHSEQGHGDQIQFWRYLKLARMRCRELIYAGPEPLIELAAEVDGVDESRGPGEIPRDRFDCYVPLLSLPVRLGLDDPLPMTAPYVHAPAHVQVRALPGQRLIGLVWRGSPGHKEDRQRSLELADLLPLTRTTNARFYSLQFPVSGKEVEILRSADFGNLEPEILGYARTAAFIEQLDRIITVDTAVAHLAGAMGKPVWILLGSDPDWRWGQQGETTPWYPSARLFRLAPGEPWPSLIGRVAAVLELEA</sequence>
<protein>
    <submittedName>
        <fullName evidence="5">TIGR03032 family protein</fullName>
    </submittedName>
</protein>
<dbReference type="PROSITE" id="PS50005">
    <property type="entry name" value="TPR"/>
    <property type="match status" value="2"/>
</dbReference>
<reference evidence="5 6" key="1">
    <citation type="submission" date="2016-10" db="EMBL/GenBank/DDBJ databases">
        <authorList>
            <person name="de Groot N.N."/>
        </authorList>
    </citation>
    <scope>NUCLEOTIDE SEQUENCE [LARGE SCALE GENOMIC DNA]</scope>
    <source>
        <strain evidence="5 6">CGMCC 1.7659</strain>
    </source>
</reference>
<dbReference type="AlphaFoldDB" id="A0A1I5AEC2"/>
<evidence type="ECO:0000256" key="2">
    <source>
        <dbReference type="ARBA" id="ARBA00022803"/>
    </source>
</evidence>
<keyword evidence="6" id="KW-1185">Reference proteome</keyword>
<dbReference type="SUPFAM" id="SSF48452">
    <property type="entry name" value="TPR-like"/>
    <property type="match status" value="1"/>
</dbReference>
<name>A0A1I5AEC2_9GAMM</name>
<evidence type="ECO:0000256" key="3">
    <source>
        <dbReference type="PROSITE-ProRule" id="PRU00339"/>
    </source>
</evidence>
<dbReference type="Gene3D" id="3.40.50.2000">
    <property type="entry name" value="Glycogen Phosphorylase B"/>
    <property type="match status" value="1"/>
</dbReference>
<dbReference type="InterPro" id="IPR011990">
    <property type="entry name" value="TPR-like_helical_dom_sf"/>
</dbReference>
<evidence type="ECO:0000313" key="6">
    <source>
        <dbReference type="Proteomes" id="UP000198575"/>
    </source>
</evidence>
<feature type="domain" description="Conserved hypothetical protein CHP03032" evidence="4">
    <location>
        <begin position="11"/>
        <end position="319"/>
    </location>
</feature>
<dbReference type="OrthoDB" id="238183at2"/>
<keyword evidence="2 3" id="KW-0802">TPR repeat</keyword>
<dbReference type="RefSeq" id="WP_092410366.1">
    <property type="nucleotide sequence ID" value="NZ_FOVF01000036.1"/>
</dbReference>
<dbReference type="InterPro" id="IPR051685">
    <property type="entry name" value="Ycf3/AcsC/BcsC/TPR_MFPF"/>
</dbReference>
<dbReference type="SMART" id="SM00028">
    <property type="entry name" value="TPR"/>
    <property type="match status" value="2"/>
</dbReference>
<dbReference type="Pfam" id="PF13432">
    <property type="entry name" value="TPR_16"/>
    <property type="match status" value="1"/>
</dbReference>
<dbReference type="EMBL" id="FOVF01000036">
    <property type="protein sequence ID" value="SFN60831.1"/>
    <property type="molecule type" value="Genomic_DNA"/>
</dbReference>
<dbReference type="SUPFAM" id="SSF53756">
    <property type="entry name" value="UDP-Glycosyltransferase/glycogen phosphorylase"/>
    <property type="match status" value="1"/>
</dbReference>
<dbReference type="STRING" id="578942.SAMN05216289_13629"/>
<dbReference type="InterPro" id="IPR017481">
    <property type="entry name" value="CHP03032"/>
</dbReference>
<feature type="repeat" description="TPR" evidence="3">
    <location>
        <begin position="417"/>
        <end position="450"/>
    </location>
</feature>
<dbReference type="SUPFAM" id="SSF63829">
    <property type="entry name" value="Calcium-dependent phosphotriesterase"/>
    <property type="match status" value="1"/>
</dbReference>
<evidence type="ECO:0000259" key="4">
    <source>
        <dbReference type="Pfam" id="PF16261"/>
    </source>
</evidence>
<accession>A0A1I5AEC2</accession>
<dbReference type="NCBIfam" id="TIGR03032">
    <property type="entry name" value="TIGR03032 family protein"/>
    <property type="match status" value="1"/>
</dbReference>
<dbReference type="Gene3D" id="1.25.40.10">
    <property type="entry name" value="Tetratricopeptide repeat domain"/>
    <property type="match status" value="1"/>
</dbReference>
<dbReference type="Pfam" id="PF16261">
    <property type="entry name" value="DUF4915"/>
    <property type="match status" value="1"/>
</dbReference>
<organism evidence="5 6">
    <name type="scientific">Dokdonella immobilis</name>
    <dbReference type="NCBI Taxonomy" id="578942"/>
    <lineage>
        <taxon>Bacteria</taxon>
        <taxon>Pseudomonadati</taxon>
        <taxon>Pseudomonadota</taxon>
        <taxon>Gammaproteobacteria</taxon>
        <taxon>Lysobacterales</taxon>
        <taxon>Rhodanobacteraceae</taxon>
        <taxon>Dokdonella</taxon>
    </lineage>
</organism>
<dbReference type="PANTHER" id="PTHR44943:SF8">
    <property type="entry name" value="TPR REPEAT-CONTAINING PROTEIN MJ0263"/>
    <property type="match status" value="1"/>
</dbReference>
<evidence type="ECO:0000256" key="1">
    <source>
        <dbReference type="ARBA" id="ARBA00022737"/>
    </source>
</evidence>
<keyword evidence="1" id="KW-0677">Repeat</keyword>
<feature type="repeat" description="TPR" evidence="3">
    <location>
        <begin position="383"/>
        <end position="416"/>
    </location>
</feature>
<proteinExistence type="predicted"/>
<dbReference type="InterPro" id="IPR019734">
    <property type="entry name" value="TPR_rpt"/>
</dbReference>
<dbReference type="Proteomes" id="UP000198575">
    <property type="component" value="Unassembled WGS sequence"/>
</dbReference>